<keyword evidence="1" id="KW-0732">Signal</keyword>
<dbReference type="AlphaFoldDB" id="A0AAN8TSM8"/>
<evidence type="ECO:0000313" key="3">
    <source>
        <dbReference type="Proteomes" id="UP001371456"/>
    </source>
</evidence>
<dbReference type="EMBL" id="JBANQN010000004">
    <property type="protein sequence ID" value="KAK6790642.1"/>
    <property type="molecule type" value="Genomic_DNA"/>
</dbReference>
<organism evidence="2 3">
    <name type="scientific">Solanum bulbocastanum</name>
    <name type="common">Wild potato</name>
    <dbReference type="NCBI Taxonomy" id="147425"/>
    <lineage>
        <taxon>Eukaryota</taxon>
        <taxon>Viridiplantae</taxon>
        <taxon>Streptophyta</taxon>
        <taxon>Embryophyta</taxon>
        <taxon>Tracheophyta</taxon>
        <taxon>Spermatophyta</taxon>
        <taxon>Magnoliopsida</taxon>
        <taxon>eudicotyledons</taxon>
        <taxon>Gunneridae</taxon>
        <taxon>Pentapetalae</taxon>
        <taxon>asterids</taxon>
        <taxon>lamiids</taxon>
        <taxon>Solanales</taxon>
        <taxon>Solanaceae</taxon>
        <taxon>Solanoideae</taxon>
        <taxon>Solaneae</taxon>
        <taxon>Solanum</taxon>
    </lineage>
</organism>
<sequence>MAKLLICVLLIVALFFGTQEVGASANEYNCYQIHPEIPCDREKVEPKCLPFCRKRFGARADGRCITGSPGLICACYYPC</sequence>
<name>A0AAN8TSM8_SOLBU</name>
<reference evidence="2 3" key="1">
    <citation type="submission" date="2024-02" db="EMBL/GenBank/DDBJ databases">
        <title>de novo genome assembly of Solanum bulbocastanum strain 11H21.</title>
        <authorList>
            <person name="Hosaka A.J."/>
        </authorList>
    </citation>
    <scope>NUCLEOTIDE SEQUENCE [LARGE SCALE GENOMIC DNA]</scope>
    <source>
        <tissue evidence="2">Young leaves</tissue>
    </source>
</reference>
<feature type="chain" id="PRO_5042875026" evidence="1">
    <location>
        <begin position="24"/>
        <end position="79"/>
    </location>
</feature>
<evidence type="ECO:0000313" key="2">
    <source>
        <dbReference type="EMBL" id="KAK6790642.1"/>
    </source>
</evidence>
<keyword evidence="3" id="KW-1185">Reference proteome</keyword>
<evidence type="ECO:0000256" key="1">
    <source>
        <dbReference type="SAM" id="SignalP"/>
    </source>
</evidence>
<proteinExistence type="predicted"/>
<gene>
    <name evidence="2" type="ORF">RDI58_009723</name>
</gene>
<feature type="signal peptide" evidence="1">
    <location>
        <begin position="1"/>
        <end position="23"/>
    </location>
</feature>
<dbReference type="Proteomes" id="UP001371456">
    <property type="component" value="Unassembled WGS sequence"/>
</dbReference>
<comment type="caution">
    <text evidence="2">The sequence shown here is derived from an EMBL/GenBank/DDBJ whole genome shotgun (WGS) entry which is preliminary data.</text>
</comment>
<accession>A0AAN8TSM8</accession>
<protein>
    <submittedName>
        <fullName evidence="2">Uncharacterized protein</fullName>
    </submittedName>
</protein>